<evidence type="ECO:0000313" key="1">
    <source>
        <dbReference type="EMBL" id="EHE97796.1"/>
    </source>
</evidence>
<reference evidence="1 2" key="1">
    <citation type="submission" date="2011-08" db="EMBL/GenBank/DDBJ databases">
        <title>The Genome Sequence of Clostridium citroniae WAL-17108.</title>
        <authorList>
            <consortium name="The Broad Institute Genome Sequencing Platform"/>
            <person name="Earl A."/>
            <person name="Ward D."/>
            <person name="Feldgarden M."/>
            <person name="Gevers D."/>
            <person name="Finegold S.M."/>
            <person name="Summanen P.H."/>
            <person name="Molitoris D.R."/>
            <person name="Vaisanen M.L."/>
            <person name="Daigneault M."/>
            <person name="Allen-Vercoe E."/>
            <person name="Young S.K."/>
            <person name="Zeng Q."/>
            <person name="Gargeya S."/>
            <person name="Fitzgerald M."/>
            <person name="Haas B."/>
            <person name="Abouelleil A."/>
            <person name="Alvarado L."/>
            <person name="Arachchi H.M."/>
            <person name="Berlin A."/>
            <person name="Brown A."/>
            <person name="Chapman S.B."/>
            <person name="Chen Z."/>
            <person name="Dunbar C."/>
            <person name="Freedman E."/>
            <person name="Gearin G."/>
            <person name="Gellesch M."/>
            <person name="Goldberg J."/>
            <person name="Griggs A."/>
            <person name="Gujja S."/>
            <person name="Heiman D."/>
            <person name="Howarth C."/>
            <person name="Larson L."/>
            <person name="Lui A."/>
            <person name="MacDonald P.J.P."/>
            <person name="Montmayeur A."/>
            <person name="Murphy C."/>
            <person name="Neiman D."/>
            <person name="Pearson M."/>
            <person name="Priest M."/>
            <person name="Roberts A."/>
            <person name="Saif S."/>
            <person name="Shea T."/>
            <person name="Shenoy N."/>
            <person name="Sisk P."/>
            <person name="Stolte C."/>
            <person name="Sykes S."/>
            <person name="Wortman J."/>
            <person name="Nusbaum C."/>
            <person name="Birren B."/>
        </authorList>
    </citation>
    <scope>NUCLEOTIDE SEQUENCE [LARGE SCALE GENOMIC DNA]</scope>
    <source>
        <strain evidence="1 2">WAL-17108</strain>
    </source>
</reference>
<dbReference type="PATRIC" id="fig|742733.3.peg.3245"/>
<proteinExistence type="predicted"/>
<dbReference type="Proteomes" id="UP000003763">
    <property type="component" value="Unassembled WGS sequence"/>
</dbReference>
<comment type="caution">
    <text evidence="1">The sequence shown here is derived from an EMBL/GenBank/DDBJ whole genome shotgun (WGS) entry which is preliminary data.</text>
</comment>
<gene>
    <name evidence="1" type="ORF">HMPREF9469_03129</name>
</gene>
<evidence type="ECO:0000313" key="2">
    <source>
        <dbReference type="Proteomes" id="UP000003763"/>
    </source>
</evidence>
<protein>
    <submittedName>
        <fullName evidence="1">Uncharacterized protein</fullName>
    </submittedName>
</protein>
<accession>G5HKQ1</accession>
<name>G5HKQ1_9FIRM</name>
<dbReference type="HOGENOM" id="CLU_3342251_0_0_9"/>
<organism evidence="1 2">
    <name type="scientific">[Clostridium] citroniae WAL-17108</name>
    <dbReference type="NCBI Taxonomy" id="742733"/>
    <lineage>
        <taxon>Bacteria</taxon>
        <taxon>Bacillati</taxon>
        <taxon>Bacillota</taxon>
        <taxon>Clostridia</taxon>
        <taxon>Lachnospirales</taxon>
        <taxon>Lachnospiraceae</taxon>
        <taxon>Enterocloster</taxon>
    </lineage>
</organism>
<dbReference type="EMBL" id="ADLJ01000026">
    <property type="protein sequence ID" value="EHE97796.1"/>
    <property type="molecule type" value="Genomic_DNA"/>
</dbReference>
<dbReference type="AlphaFoldDB" id="G5HKQ1"/>
<sequence length="37" mass="4076">MMKMMKTYWPLLLLGLAQTTVLAASIAATLLLKVRIA</sequence>